<dbReference type="InterPro" id="IPR008567">
    <property type="entry name" value="BKACE"/>
</dbReference>
<dbReference type="PANTHER" id="PTHR37418">
    <property type="entry name" value="3-KETO-5-AMINOHEXANOATE CLEAVAGE ENZYME-RELATED"/>
    <property type="match status" value="1"/>
</dbReference>
<dbReference type="InterPro" id="IPR013785">
    <property type="entry name" value="Aldolase_TIM"/>
</dbReference>
<dbReference type="Gene3D" id="3.20.20.70">
    <property type="entry name" value="Aldolase class I"/>
    <property type="match status" value="1"/>
</dbReference>
<dbReference type="AlphaFoldDB" id="A0A1X9LQU1"/>
<keyword evidence="2" id="KW-1185">Reference proteome</keyword>
<dbReference type="PANTHER" id="PTHR37418:SF1">
    <property type="entry name" value="3-KETO-5-AMINOHEXANOATE CLEAVAGE PROTEIN"/>
    <property type="match status" value="1"/>
</dbReference>
<sequence length="238" mass="24999">MAHLQIALNGDSTHPAMPRTPDEIARDAAECVAAGATLLHLHAFDDDGRESLEPVHVGRMLTAVRASCPGIPLNVTTFAEIEPDPRRRLELVSGWTELPDLISANQGEDGIDDLSALLVSRGVAIEACVLSVADAERFVAIGGWDRFERLVIEAMDPDPETALGLIADMEAVVARAGVGLEQLEHGLGAGTWAVVERAARLGKGIRVGLEDVGTLPDGSVAASNAELAVAAKRLVPAE</sequence>
<dbReference type="EMBL" id="CP020715">
    <property type="protein sequence ID" value="ARJ06688.1"/>
    <property type="molecule type" value="Genomic_DNA"/>
</dbReference>
<reference evidence="1 2" key="1">
    <citation type="submission" date="2017-04" db="EMBL/GenBank/DDBJ databases">
        <authorList>
            <person name="Afonso C.L."/>
            <person name="Miller P.J."/>
            <person name="Scott M.A."/>
            <person name="Spackman E."/>
            <person name="Goraichik I."/>
            <person name="Dimitrov K.M."/>
            <person name="Suarez D.L."/>
            <person name="Swayne D.E."/>
        </authorList>
    </citation>
    <scope>NUCLEOTIDE SEQUENCE [LARGE SCALE GENOMIC DNA]</scope>
    <source>
        <strain evidence="2">XA(T)</strain>
    </source>
</reference>
<dbReference type="Proteomes" id="UP000192775">
    <property type="component" value="Chromosome"/>
</dbReference>
<dbReference type="KEGG" id="cphy:B5808_16755"/>
<accession>A0A1X9LQU1</accession>
<evidence type="ECO:0000313" key="2">
    <source>
        <dbReference type="Proteomes" id="UP000192775"/>
    </source>
</evidence>
<evidence type="ECO:0000313" key="1">
    <source>
        <dbReference type="EMBL" id="ARJ06688.1"/>
    </source>
</evidence>
<dbReference type="RefSeq" id="WP_085020826.1">
    <property type="nucleotide sequence ID" value="NZ_BMHD01000001.1"/>
</dbReference>
<proteinExistence type="predicted"/>
<protein>
    <submittedName>
        <fullName evidence="1">Uncharacterized protein</fullName>
    </submittedName>
</protein>
<organism evidence="1 2">
    <name type="scientific">Cnuibacter physcomitrellae</name>
    <dbReference type="NCBI Taxonomy" id="1619308"/>
    <lineage>
        <taxon>Bacteria</taxon>
        <taxon>Bacillati</taxon>
        <taxon>Actinomycetota</taxon>
        <taxon>Actinomycetes</taxon>
        <taxon>Micrococcales</taxon>
        <taxon>Microbacteriaceae</taxon>
        <taxon>Cnuibacter</taxon>
    </lineage>
</organism>
<dbReference type="GO" id="GO:0043720">
    <property type="term" value="F:3-keto-5-aminohexanoate cleavage activity"/>
    <property type="evidence" value="ECO:0007669"/>
    <property type="project" value="InterPro"/>
</dbReference>
<gene>
    <name evidence="1" type="ORF">B5808_16755</name>
</gene>
<dbReference type="Pfam" id="PF05853">
    <property type="entry name" value="BKACE"/>
    <property type="match status" value="1"/>
</dbReference>
<name>A0A1X9LQU1_9MICO</name>
<dbReference type="STRING" id="1619308.B5808_16755"/>